<organism evidence="2 3">
    <name type="scientific">Bacillus thuringiensis</name>
    <dbReference type="NCBI Taxonomy" id="1428"/>
    <lineage>
        <taxon>Bacteria</taxon>
        <taxon>Bacillati</taxon>
        <taxon>Bacillota</taxon>
        <taxon>Bacilli</taxon>
        <taxon>Bacillales</taxon>
        <taxon>Bacillaceae</taxon>
        <taxon>Bacillus</taxon>
        <taxon>Bacillus cereus group</taxon>
    </lineage>
</organism>
<sequence length="65" mass="7599">MEEEKSIEEQVKEHMQHKVRFLKNIGQSRVDSLGEYADKQGSHGEVHFLSKPAKEKQSKKENDLF</sequence>
<proteinExistence type="predicted"/>
<reference evidence="2 3" key="1">
    <citation type="submission" date="2017-09" db="EMBL/GenBank/DDBJ databases">
        <title>Large-scale bioinformatics analysis of Bacillus genomes uncovers conserved roles of natural products in bacterial physiology.</title>
        <authorList>
            <consortium name="Agbiome Team Llc"/>
            <person name="Bleich R.M."/>
            <person name="Kirk G.J."/>
            <person name="Santa Maria K.C."/>
            <person name="Allen S.E."/>
            <person name="Farag S."/>
            <person name="Shank E.A."/>
            <person name="Bowers A."/>
        </authorList>
    </citation>
    <scope>NUCLEOTIDE SEQUENCE [LARGE SCALE GENOMIC DNA]</scope>
    <source>
        <strain evidence="2 3">AFS005140</strain>
    </source>
</reference>
<dbReference type="EMBL" id="NTYF01000023">
    <property type="protein sequence ID" value="PER55619.1"/>
    <property type="molecule type" value="Genomic_DNA"/>
</dbReference>
<evidence type="ECO:0000313" key="2">
    <source>
        <dbReference type="EMBL" id="PER55619.1"/>
    </source>
</evidence>
<accession>A0ABD6SAP2</accession>
<gene>
    <name evidence="2" type="ORF">CN495_07645</name>
</gene>
<comment type="caution">
    <text evidence="2">The sequence shown here is derived from an EMBL/GenBank/DDBJ whole genome shotgun (WGS) entry which is preliminary data.</text>
</comment>
<name>A0ABD6SAP2_BACTU</name>
<dbReference type="AlphaFoldDB" id="A0ABD6SAP2"/>
<feature type="region of interest" description="Disordered" evidence="1">
    <location>
        <begin position="34"/>
        <end position="65"/>
    </location>
</feature>
<dbReference type="RefSeq" id="WP_098316966.1">
    <property type="nucleotide sequence ID" value="NZ_NTYF01000023.1"/>
</dbReference>
<dbReference type="Proteomes" id="UP000219897">
    <property type="component" value="Unassembled WGS sequence"/>
</dbReference>
<evidence type="ECO:0000256" key="1">
    <source>
        <dbReference type="SAM" id="MobiDB-lite"/>
    </source>
</evidence>
<feature type="compositionally biased region" description="Basic and acidic residues" evidence="1">
    <location>
        <begin position="36"/>
        <end position="65"/>
    </location>
</feature>
<protein>
    <submittedName>
        <fullName evidence="2">Uncharacterized protein</fullName>
    </submittedName>
</protein>
<evidence type="ECO:0000313" key="3">
    <source>
        <dbReference type="Proteomes" id="UP000219897"/>
    </source>
</evidence>